<evidence type="ECO:0000313" key="4">
    <source>
        <dbReference type="Proteomes" id="UP001564626"/>
    </source>
</evidence>
<sequence>MTYPQQPGSGQQPGGQYPGQHPGGQPGGQYPPSGPQPGQYPGGQYPGQYPQTGPQPGQAYAQQPWGAQGQQPGYGGHPQYPGGPAPKKSKTPWIIGGSVGGLVVIGGVIALIVALTSGPGDPRDTAQELVDAMNAKNWDAANSLYCPQEQSESTYDDVIAAFESQGATPEQAKEAADSIKINATLADVRMEGEEKAIARINGELTMSVGPRSQTFPMDGEHTMTVSGGEWKFCGGTSMF</sequence>
<feature type="compositionally biased region" description="Low complexity" evidence="1">
    <location>
        <begin position="28"/>
        <end position="39"/>
    </location>
</feature>
<reference evidence="3 4" key="1">
    <citation type="submission" date="2024-08" db="EMBL/GenBank/DDBJ databases">
        <title>Genome mining of Saccharopolyspora cebuensis PGLac3 from Nigerian medicinal plant.</title>
        <authorList>
            <person name="Ezeobiora C.E."/>
            <person name="Igbokwe N.H."/>
            <person name="Amin D.H."/>
            <person name="Mendie U.E."/>
        </authorList>
    </citation>
    <scope>NUCLEOTIDE SEQUENCE [LARGE SCALE GENOMIC DNA]</scope>
    <source>
        <strain evidence="3 4">PGLac3</strain>
    </source>
</reference>
<keyword evidence="2" id="KW-0472">Membrane</keyword>
<accession>A0ABV4CD30</accession>
<name>A0ABV4CD30_9PSEU</name>
<evidence type="ECO:0000256" key="1">
    <source>
        <dbReference type="SAM" id="MobiDB-lite"/>
    </source>
</evidence>
<evidence type="ECO:0000313" key="3">
    <source>
        <dbReference type="EMBL" id="MEY8038699.1"/>
    </source>
</evidence>
<feature type="region of interest" description="Disordered" evidence="1">
    <location>
        <begin position="1"/>
        <end position="91"/>
    </location>
</feature>
<dbReference type="RefSeq" id="WP_345361851.1">
    <property type="nucleotide sequence ID" value="NZ_BAABII010000006.1"/>
</dbReference>
<feature type="compositionally biased region" description="Low complexity" evidence="1">
    <location>
        <begin position="46"/>
        <end position="86"/>
    </location>
</feature>
<keyword evidence="2" id="KW-1133">Transmembrane helix</keyword>
<feature type="compositionally biased region" description="Low complexity" evidence="1">
    <location>
        <begin position="1"/>
        <end position="10"/>
    </location>
</feature>
<organism evidence="3 4">
    <name type="scientific">Saccharopolyspora cebuensis</name>
    <dbReference type="NCBI Taxonomy" id="418759"/>
    <lineage>
        <taxon>Bacteria</taxon>
        <taxon>Bacillati</taxon>
        <taxon>Actinomycetota</taxon>
        <taxon>Actinomycetes</taxon>
        <taxon>Pseudonocardiales</taxon>
        <taxon>Pseudonocardiaceae</taxon>
        <taxon>Saccharopolyspora</taxon>
    </lineage>
</organism>
<evidence type="ECO:0000256" key="2">
    <source>
        <dbReference type="SAM" id="Phobius"/>
    </source>
</evidence>
<dbReference type="EMBL" id="JBGEHV010000005">
    <property type="protein sequence ID" value="MEY8038699.1"/>
    <property type="molecule type" value="Genomic_DNA"/>
</dbReference>
<keyword evidence="2" id="KW-0812">Transmembrane</keyword>
<feature type="transmembrane region" description="Helical" evidence="2">
    <location>
        <begin position="93"/>
        <end position="115"/>
    </location>
</feature>
<dbReference type="SUPFAM" id="SSF54427">
    <property type="entry name" value="NTF2-like"/>
    <property type="match status" value="1"/>
</dbReference>
<comment type="caution">
    <text evidence="3">The sequence shown here is derived from an EMBL/GenBank/DDBJ whole genome shotgun (WGS) entry which is preliminary data.</text>
</comment>
<gene>
    <name evidence="3" type="ORF">AB8O55_04760</name>
</gene>
<feature type="compositionally biased region" description="Gly residues" evidence="1">
    <location>
        <begin position="11"/>
        <end position="27"/>
    </location>
</feature>
<keyword evidence="4" id="KW-1185">Reference proteome</keyword>
<dbReference type="InterPro" id="IPR032710">
    <property type="entry name" value="NTF2-like_dom_sf"/>
</dbReference>
<protein>
    <submittedName>
        <fullName evidence="3">Uncharacterized protein</fullName>
    </submittedName>
</protein>
<proteinExistence type="predicted"/>
<dbReference type="Proteomes" id="UP001564626">
    <property type="component" value="Unassembled WGS sequence"/>
</dbReference>